<gene>
    <name evidence="12" type="ORF">MtrunA17_Chr2g0284791</name>
</gene>
<evidence type="ECO:0000256" key="5">
    <source>
        <dbReference type="ARBA" id="ARBA00022737"/>
    </source>
</evidence>
<evidence type="ECO:0000256" key="10">
    <source>
        <dbReference type="SAM" id="SignalP"/>
    </source>
</evidence>
<dbReference type="PANTHER" id="PTHR48063">
    <property type="entry name" value="LRR RECEPTOR-LIKE KINASE"/>
    <property type="match status" value="1"/>
</dbReference>
<comment type="caution">
    <text evidence="12">The sequence shown here is derived from an EMBL/GenBank/DDBJ whole genome shotgun (WGS) entry which is preliminary data.</text>
</comment>
<dbReference type="InterPro" id="IPR013210">
    <property type="entry name" value="LRR_N_plant-typ"/>
</dbReference>
<feature type="domain" description="Leucine-rich repeat-containing N-terminal plant-type" evidence="11">
    <location>
        <begin position="39"/>
        <end position="75"/>
    </location>
</feature>
<dbReference type="SUPFAM" id="SSF52058">
    <property type="entry name" value="L domain-like"/>
    <property type="match status" value="1"/>
</dbReference>
<dbReference type="InterPro" id="IPR046956">
    <property type="entry name" value="RLP23-like"/>
</dbReference>
<organism evidence="12 13">
    <name type="scientific">Medicago truncatula</name>
    <name type="common">Barrel medic</name>
    <name type="synonym">Medicago tribuloides</name>
    <dbReference type="NCBI Taxonomy" id="3880"/>
    <lineage>
        <taxon>Eukaryota</taxon>
        <taxon>Viridiplantae</taxon>
        <taxon>Streptophyta</taxon>
        <taxon>Embryophyta</taxon>
        <taxon>Tracheophyta</taxon>
        <taxon>Spermatophyta</taxon>
        <taxon>Magnoliopsida</taxon>
        <taxon>eudicotyledons</taxon>
        <taxon>Gunneridae</taxon>
        <taxon>Pentapetalae</taxon>
        <taxon>rosids</taxon>
        <taxon>fabids</taxon>
        <taxon>Fabales</taxon>
        <taxon>Fabaceae</taxon>
        <taxon>Papilionoideae</taxon>
        <taxon>50 kb inversion clade</taxon>
        <taxon>NPAAA clade</taxon>
        <taxon>Hologalegina</taxon>
        <taxon>IRL clade</taxon>
        <taxon>Trifolieae</taxon>
        <taxon>Medicago</taxon>
    </lineage>
</organism>
<keyword evidence="5" id="KW-0677">Repeat</keyword>
<dbReference type="AlphaFoldDB" id="A0A396J6I7"/>
<keyword evidence="6" id="KW-1133">Transmembrane helix</keyword>
<evidence type="ECO:0000256" key="7">
    <source>
        <dbReference type="ARBA" id="ARBA00023136"/>
    </source>
</evidence>
<dbReference type="InterPro" id="IPR032675">
    <property type="entry name" value="LRR_dom_sf"/>
</dbReference>
<evidence type="ECO:0000259" key="11">
    <source>
        <dbReference type="Pfam" id="PF08263"/>
    </source>
</evidence>
<dbReference type="Gramene" id="rna7854">
    <property type="protein sequence ID" value="RHN72171.1"/>
    <property type="gene ID" value="gene7854"/>
</dbReference>
<dbReference type="EMBL" id="PSQE01000002">
    <property type="protein sequence ID" value="RHN72171.1"/>
    <property type="molecule type" value="Genomic_DNA"/>
</dbReference>
<dbReference type="Pfam" id="PF08263">
    <property type="entry name" value="LRRNT_2"/>
    <property type="match status" value="1"/>
</dbReference>
<keyword evidence="8" id="KW-0675">Receptor</keyword>
<sequence>MMASTKIISVHIVIPLFFLFASTQCEVKSLNVSTLCIKEERMALLNVKKDLNDPYNCLSSWVGKDCCRWIGIECDYQTGYILKLDLGSANICTDALSFISGMVLPHLGNLSNLHYLDISNSFSSLWVRDLSWLSTLSSLQYLGMDFAKFINSPHELFRSVNKMSSMLELHLSSCCSPFIFTVFKYDITFCP</sequence>
<evidence type="ECO:0000256" key="3">
    <source>
        <dbReference type="ARBA" id="ARBA00022692"/>
    </source>
</evidence>
<evidence type="ECO:0000313" key="12">
    <source>
        <dbReference type="EMBL" id="RHN72171.1"/>
    </source>
</evidence>
<accession>A0A396J6I7</accession>
<dbReference type="Gene3D" id="3.80.10.10">
    <property type="entry name" value="Ribonuclease Inhibitor"/>
    <property type="match status" value="1"/>
</dbReference>
<keyword evidence="9" id="KW-0325">Glycoprotein</keyword>
<dbReference type="GO" id="GO:0016020">
    <property type="term" value="C:membrane"/>
    <property type="evidence" value="ECO:0007669"/>
    <property type="project" value="UniProtKB-SubCell"/>
</dbReference>
<evidence type="ECO:0000256" key="1">
    <source>
        <dbReference type="ARBA" id="ARBA00004479"/>
    </source>
</evidence>
<comment type="subcellular location">
    <subcellularLocation>
        <location evidence="1">Membrane</location>
        <topology evidence="1">Single-pass type I membrane protein</topology>
    </subcellularLocation>
</comment>
<evidence type="ECO:0000256" key="4">
    <source>
        <dbReference type="ARBA" id="ARBA00022729"/>
    </source>
</evidence>
<evidence type="ECO:0000256" key="2">
    <source>
        <dbReference type="ARBA" id="ARBA00022614"/>
    </source>
</evidence>
<evidence type="ECO:0000256" key="9">
    <source>
        <dbReference type="ARBA" id="ARBA00023180"/>
    </source>
</evidence>
<protein>
    <submittedName>
        <fullName evidence="12">Putative leucine-rich repeat-containing, plant-type, leucine-rich repeat domain, L</fullName>
    </submittedName>
</protein>
<reference evidence="13" key="1">
    <citation type="journal article" date="2018" name="Nat. Plants">
        <title>Whole-genome landscape of Medicago truncatula symbiotic genes.</title>
        <authorList>
            <person name="Pecrix Y."/>
            <person name="Staton S.E."/>
            <person name="Sallet E."/>
            <person name="Lelandais-Briere C."/>
            <person name="Moreau S."/>
            <person name="Carrere S."/>
            <person name="Blein T."/>
            <person name="Jardinaud M.F."/>
            <person name="Latrasse D."/>
            <person name="Zouine M."/>
            <person name="Zahm M."/>
            <person name="Kreplak J."/>
            <person name="Mayjonade B."/>
            <person name="Satge C."/>
            <person name="Perez M."/>
            <person name="Cauet S."/>
            <person name="Marande W."/>
            <person name="Chantry-Darmon C."/>
            <person name="Lopez-Roques C."/>
            <person name="Bouchez O."/>
            <person name="Berard A."/>
            <person name="Debelle F."/>
            <person name="Munos S."/>
            <person name="Bendahmane A."/>
            <person name="Berges H."/>
            <person name="Niebel A."/>
            <person name="Buitink J."/>
            <person name="Frugier F."/>
            <person name="Benhamed M."/>
            <person name="Crespi M."/>
            <person name="Gouzy J."/>
            <person name="Gamas P."/>
        </authorList>
    </citation>
    <scope>NUCLEOTIDE SEQUENCE [LARGE SCALE GENOMIC DNA]</scope>
    <source>
        <strain evidence="13">cv. Jemalong A17</strain>
    </source>
</reference>
<keyword evidence="7" id="KW-0472">Membrane</keyword>
<feature type="chain" id="PRO_5017301586" evidence="10">
    <location>
        <begin position="26"/>
        <end position="191"/>
    </location>
</feature>
<proteinExistence type="predicted"/>
<evidence type="ECO:0000256" key="6">
    <source>
        <dbReference type="ARBA" id="ARBA00022989"/>
    </source>
</evidence>
<keyword evidence="4 10" id="KW-0732">Signal</keyword>
<dbReference type="Proteomes" id="UP000265566">
    <property type="component" value="Chromosome 2"/>
</dbReference>
<dbReference type="PANTHER" id="PTHR48063:SF29">
    <property type="entry name" value="LRR RECEPTOR-LIKE KINASE FAMILY PROTEIN"/>
    <property type="match status" value="1"/>
</dbReference>
<evidence type="ECO:0000313" key="13">
    <source>
        <dbReference type="Proteomes" id="UP000265566"/>
    </source>
</evidence>
<evidence type="ECO:0000256" key="8">
    <source>
        <dbReference type="ARBA" id="ARBA00023170"/>
    </source>
</evidence>
<name>A0A396J6I7_MEDTR</name>
<keyword evidence="3" id="KW-0812">Transmembrane</keyword>
<feature type="signal peptide" evidence="10">
    <location>
        <begin position="1"/>
        <end position="25"/>
    </location>
</feature>
<keyword evidence="2" id="KW-0433">Leucine-rich repeat</keyword>